<sequence>MMIRHLSLSVYDMQLAFFIGLIVTLTASAIAEDLIFRGKGFGTYYYDVRQHQTCGTDFSFQNQGGVMCNWNSVLSLNDINTNNLVAMNNLLLKTQAGRTTYCGKRVIVTVNGVTSSTPFFIGDGCERCARDSDSVWNPSAAAGLDFSFTALDTLSPLACSNGHIDISFDIVNETLYHFDV</sequence>
<gene>
    <name evidence="1" type="ORF">BB8028_0007g00400</name>
</gene>
<comment type="caution">
    <text evidence="1">The sequence shown here is derived from an EMBL/GenBank/DDBJ whole genome shotgun (WGS) entry which is preliminary data.</text>
</comment>
<evidence type="ECO:0000313" key="2">
    <source>
        <dbReference type="Proteomes" id="UP000237441"/>
    </source>
</evidence>
<evidence type="ECO:0000313" key="1">
    <source>
        <dbReference type="EMBL" id="PQK16837.1"/>
    </source>
</evidence>
<dbReference type="EMBL" id="JRHA01000007">
    <property type="protein sequence ID" value="PQK16837.1"/>
    <property type="molecule type" value="Genomic_DNA"/>
</dbReference>
<organism evidence="1 2">
    <name type="scientific">Beauveria bassiana</name>
    <name type="common">White muscardine disease fungus</name>
    <name type="synonym">Tritirachium shiotae</name>
    <dbReference type="NCBI Taxonomy" id="176275"/>
    <lineage>
        <taxon>Eukaryota</taxon>
        <taxon>Fungi</taxon>
        <taxon>Dikarya</taxon>
        <taxon>Ascomycota</taxon>
        <taxon>Pezizomycotina</taxon>
        <taxon>Sordariomycetes</taxon>
        <taxon>Hypocreomycetidae</taxon>
        <taxon>Hypocreales</taxon>
        <taxon>Cordycipitaceae</taxon>
        <taxon>Beauveria</taxon>
    </lineage>
</organism>
<evidence type="ECO:0008006" key="3">
    <source>
        <dbReference type="Google" id="ProtNLM"/>
    </source>
</evidence>
<dbReference type="Proteomes" id="UP000237441">
    <property type="component" value="Unassembled WGS sequence"/>
</dbReference>
<protein>
    <recommendedName>
        <fullName evidence="3">Chitinase</fullName>
    </recommendedName>
</protein>
<dbReference type="AlphaFoldDB" id="A0A2S7YL71"/>
<name>A0A2S7YL71_BEABA</name>
<proteinExistence type="predicted"/>
<reference evidence="1 2" key="1">
    <citation type="submission" date="2016-07" db="EMBL/GenBank/DDBJ databases">
        <title>Comparative genomics of the entomopathogenic fungus Beauveria bassiana.</title>
        <authorList>
            <person name="Valero Jimenez C.A."/>
            <person name="Zwaan B.J."/>
            <person name="Van Kan J.A."/>
            <person name="Takken W."/>
            <person name="Debets A.J."/>
            <person name="Schoustra S.E."/>
            <person name="Koenraadt C.J."/>
        </authorList>
    </citation>
    <scope>NUCLEOTIDE SEQUENCE [LARGE SCALE GENOMIC DNA]</scope>
    <source>
        <strain evidence="1 2">ARSEF 8028</strain>
    </source>
</reference>
<dbReference type="InterPro" id="IPR036908">
    <property type="entry name" value="RlpA-like_sf"/>
</dbReference>
<dbReference type="OrthoDB" id="2564987at2759"/>
<accession>A0A2S7YL71</accession>
<dbReference type="Gene3D" id="2.40.40.10">
    <property type="entry name" value="RlpA-like domain"/>
    <property type="match status" value="1"/>
</dbReference>